<comment type="function">
    <text evidence="16">Removal of H(2)O(2), oxidation of toxic reductants, biosynthesis and degradation of lignin, suberization, auxin catabolism, response to environmental stresses such as wounding, pathogen attack and oxidative stress.</text>
</comment>
<dbReference type="InterPro" id="IPR000823">
    <property type="entry name" value="Peroxidase_pln"/>
</dbReference>
<dbReference type="Gene3D" id="1.10.520.10">
    <property type="match status" value="1"/>
</dbReference>
<dbReference type="SUPFAM" id="SSF48113">
    <property type="entry name" value="Heme-dependent peroxidases"/>
    <property type="match status" value="1"/>
</dbReference>
<dbReference type="GO" id="GO:0042744">
    <property type="term" value="P:hydrogen peroxide catabolic process"/>
    <property type="evidence" value="ECO:0007669"/>
    <property type="project" value="UniProtKB-KW"/>
</dbReference>
<evidence type="ECO:0000256" key="9">
    <source>
        <dbReference type="ARBA" id="ARBA00023283"/>
    </source>
</evidence>
<proteinExistence type="inferred from homology"/>
<dbReference type="Pfam" id="PF00141">
    <property type="entry name" value="peroxidase"/>
    <property type="match status" value="1"/>
</dbReference>
<evidence type="ECO:0000256" key="7">
    <source>
        <dbReference type="ARBA" id="ARBA00023004"/>
    </source>
</evidence>
<evidence type="ECO:0000256" key="16">
    <source>
        <dbReference type="RuleBase" id="RU362060"/>
    </source>
</evidence>
<dbReference type="GO" id="GO:0140825">
    <property type="term" value="F:lactoperoxidase activity"/>
    <property type="evidence" value="ECO:0007669"/>
    <property type="project" value="UniProtKB-EC"/>
</dbReference>
<feature type="binding site" evidence="13">
    <location>
        <position position="81"/>
    </location>
    <ligand>
        <name>Ca(2+)</name>
        <dbReference type="ChEBI" id="CHEBI:29108"/>
        <label>1</label>
    </ligand>
</feature>
<evidence type="ECO:0000313" key="20">
    <source>
        <dbReference type="EnsemblPlants" id="KQK14989"/>
    </source>
</evidence>
<feature type="binding site" evidence="13">
    <location>
        <position position="272"/>
    </location>
    <ligand>
        <name>Ca(2+)</name>
        <dbReference type="ChEBI" id="CHEBI:29108"/>
        <label>2</label>
    </ligand>
</feature>
<evidence type="ECO:0000313" key="21">
    <source>
        <dbReference type="Proteomes" id="UP000008810"/>
    </source>
</evidence>
<dbReference type="InterPro" id="IPR019794">
    <property type="entry name" value="Peroxidases_AS"/>
</dbReference>
<dbReference type="InterPro" id="IPR002016">
    <property type="entry name" value="Haem_peroxidase"/>
</dbReference>
<keyword evidence="8 15" id="KW-1015">Disulfide bond</keyword>
<dbReference type="InterPro" id="IPR033905">
    <property type="entry name" value="Secretory_peroxidase"/>
</dbReference>
<evidence type="ECO:0000256" key="11">
    <source>
        <dbReference type="PIRSR" id="PIRSR600823-1"/>
    </source>
</evidence>
<feature type="domain" description="Plant heme peroxidase family profile" evidence="18">
    <location>
        <begin position="29"/>
        <end position="351"/>
    </location>
</feature>
<feature type="region of interest" description="Disordered" evidence="17">
    <location>
        <begin position="237"/>
        <end position="256"/>
    </location>
</feature>
<evidence type="ECO:0000256" key="1">
    <source>
        <dbReference type="ARBA" id="ARBA00000189"/>
    </source>
</evidence>
<dbReference type="PROSITE" id="PS50873">
    <property type="entry name" value="PEROXIDASE_4"/>
    <property type="match status" value="1"/>
</dbReference>
<feature type="binding site" evidence="13">
    <location>
        <position position="77"/>
    </location>
    <ligand>
        <name>Ca(2+)</name>
        <dbReference type="ChEBI" id="CHEBI:29108"/>
        <label>1</label>
    </ligand>
</feature>
<evidence type="ECO:0000256" key="3">
    <source>
        <dbReference type="ARBA" id="ARBA00022617"/>
    </source>
</evidence>
<keyword evidence="7 13" id="KW-0408">Iron</keyword>
<feature type="disulfide bond" evidence="15">
    <location>
        <begin position="129"/>
        <end position="347"/>
    </location>
</feature>
<feature type="binding site" evidence="13">
    <location>
        <position position="96"/>
    </location>
    <ligand>
        <name>Ca(2+)</name>
        <dbReference type="ChEBI" id="CHEBI:29108"/>
        <label>1</label>
    </ligand>
</feature>
<name>A0A0Q3GWX6_BRADI</name>
<keyword evidence="3 16" id="KW-0349">Heme</keyword>
<dbReference type="GO" id="GO:0004601">
    <property type="term" value="F:peroxidase activity"/>
    <property type="evidence" value="ECO:0000318"/>
    <property type="project" value="GO_Central"/>
</dbReference>
<reference evidence="19" key="2">
    <citation type="submission" date="2017-06" db="EMBL/GenBank/DDBJ databases">
        <title>WGS assembly of Brachypodium distachyon.</title>
        <authorList>
            <consortium name="The International Brachypodium Initiative"/>
            <person name="Lucas S."/>
            <person name="Harmon-Smith M."/>
            <person name="Lail K."/>
            <person name="Tice H."/>
            <person name="Grimwood J."/>
            <person name="Bruce D."/>
            <person name="Barry K."/>
            <person name="Shu S."/>
            <person name="Lindquist E."/>
            <person name="Wang M."/>
            <person name="Pitluck S."/>
            <person name="Vogel J.P."/>
            <person name="Garvin D.F."/>
            <person name="Mockler T.C."/>
            <person name="Schmutz J."/>
            <person name="Rokhsar D."/>
            <person name="Bevan M.W."/>
        </authorList>
    </citation>
    <scope>NUCLEOTIDE SEQUENCE</scope>
    <source>
        <strain evidence="19">Bd21</strain>
    </source>
</reference>
<reference evidence="19 20" key="1">
    <citation type="journal article" date="2010" name="Nature">
        <title>Genome sequencing and analysis of the model grass Brachypodium distachyon.</title>
        <authorList>
            <consortium name="International Brachypodium Initiative"/>
        </authorList>
    </citation>
    <scope>NUCLEOTIDE SEQUENCE [LARGE SCALE GENOMIC DNA]</scope>
    <source>
        <strain evidence="19 20">Bd21</strain>
    </source>
</reference>
<feature type="disulfide bond" evidence="15">
    <location>
        <begin position="75"/>
        <end position="80"/>
    </location>
</feature>
<dbReference type="PRINTS" id="PR00461">
    <property type="entry name" value="PLPEROXIDASE"/>
</dbReference>
<dbReference type="Gene3D" id="1.10.420.10">
    <property type="entry name" value="Peroxidase, domain 2"/>
    <property type="match status" value="1"/>
</dbReference>
<comment type="similarity">
    <text evidence="16">Belongs to the peroxidase family. Classical plant (class III) peroxidase subfamily.</text>
</comment>
<comment type="cofactor">
    <cofactor evidence="13 16">
        <name>Ca(2+)</name>
        <dbReference type="ChEBI" id="CHEBI:29108"/>
    </cofactor>
    <text evidence="13 16">Binds 2 calcium ions per subunit.</text>
</comment>
<dbReference type="Gramene" id="KQK14989">
    <property type="protein sequence ID" value="KQK14989"/>
    <property type="gene ID" value="BRADI_1g19990v3"/>
</dbReference>
<dbReference type="EC" id="1.11.1.7" evidence="16"/>
<comment type="catalytic activity">
    <reaction evidence="1 16">
        <text>2 a phenolic donor + H2O2 = 2 a phenolic radical donor + 2 H2O</text>
        <dbReference type="Rhea" id="RHEA:56136"/>
        <dbReference type="ChEBI" id="CHEBI:15377"/>
        <dbReference type="ChEBI" id="CHEBI:16240"/>
        <dbReference type="ChEBI" id="CHEBI:139520"/>
        <dbReference type="ChEBI" id="CHEBI:139521"/>
        <dbReference type="EC" id="1.11.1.7"/>
    </reaction>
</comment>
<feature type="binding site" evidence="12">
    <location>
        <position position="178"/>
    </location>
    <ligand>
        <name>substrate</name>
    </ligand>
</feature>
<evidence type="ECO:0000256" key="5">
    <source>
        <dbReference type="ARBA" id="ARBA00022837"/>
    </source>
</evidence>
<accession>A0A0Q3GWX6</accession>
<feature type="binding site" description="axial binding residue" evidence="13">
    <location>
        <position position="208"/>
    </location>
    <ligand>
        <name>heme b</name>
        <dbReference type="ChEBI" id="CHEBI:60344"/>
    </ligand>
    <ligandPart>
        <name>Fe</name>
        <dbReference type="ChEBI" id="CHEBI:18248"/>
    </ligandPart>
</feature>
<keyword evidence="16" id="KW-0964">Secreted</keyword>
<dbReference type="GO" id="GO:0020037">
    <property type="term" value="F:heme binding"/>
    <property type="evidence" value="ECO:0007669"/>
    <property type="project" value="UniProtKB-UniRule"/>
</dbReference>
<dbReference type="FunFam" id="1.10.420.10:FF:000001">
    <property type="entry name" value="Peroxidase"/>
    <property type="match status" value="1"/>
</dbReference>
<dbReference type="InterPro" id="IPR010255">
    <property type="entry name" value="Haem_peroxidase_sf"/>
</dbReference>
<keyword evidence="2 16" id="KW-0575">Peroxidase</keyword>
<dbReference type="EMBL" id="CM000880">
    <property type="protein sequence ID" value="KQK14989.2"/>
    <property type="molecule type" value="Genomic_DNA"/>
</dbReference>
<feature type="binding site" evidence="13">
    <location>
        <position position="74"/>
    </location>
    <ligand>
        <name>Ca(2+)</name>
        <dbReference type="ChEBI" id="CHEBI:29108"/>
        <label>1</label>
    </ligand>
</feature>
<keyword evidence="9" id="KW-0873">Pyrrolidone carboxylic acid</keyword>
<feature type="binding site" evidence="13">
    <location>
        <position position="79"/>
    </location>
    <ligand>
        <name>Ca(2+)</name>
        <dbReference type="ChEBI" id="CHEBI:29108"/>
        <label>1</label>
    </ligand>
</feature>
<evidence type="ECO:0000256" key="6">
    <source>
        <dbReference type="ARBA" id="ARBA00023002"/>
    </source>
</evidence>
<dbReference type="EnsemblPlants" id="KQK14989">
    <property type="protein sequence ID" value="KQK14989"/>
    <property type="gene ID" value="BRADI_1g19990v3"/>
</dbReference>
<evidence type="ECO:0000256" key="14">
    <source>
        <dbReference type="PIRSR" id="PIRSR600823-4"/>
    </source>
</evidence>
<keyword evidence="5 13" id="KW-0106">Calcium</keyword>
<dbReference type="InParanoid" id="A0A0Q3GWX6"/>
<keyword evidence="16" id="KW-0732">Signal</keyword>
<reference evidence="20" key="3">
    <citation type="submission" date="2018-08" db="UniProtKB">
        <authorList>
            <consortium name="EnsemblPlants"/>
        </authorList>
    </citation>
    <scope>IDENTIFICATION</scope>
    <source>
        <strain evidence="20">cv. Bd21</strain>
    </source>
</reference>
<sequence>MAAGFKLAILAVACALLLATPACHCRPSELRVGYYEDTCPEAESLVRSAVTDAVTGNDDGIGIGAGLIRLLFHDCFVQGCDASVLLDPTTSNPAPEKLGAPNAHSLRGFEAIDTAKAALELACPGVVSCADVLAFAARDASYILSVGNYNEPIEFAMPGGRLDGRRSMAEDTLHGSLPSASANVTELVDAFQTKGLGVEDLVVLSGAHSARCSFFSDAGGGVGIDPAFARSVRRRCSTPEQAPAPSPAAAAAGENDEERMMSLDAVTPGALDGQYYRNVVRRRVVLGSDAALMASPETARIVRASVGRNGRWEKKFGEAMVRMAAIGVKTKLGAAGRRGRGEVRTNCRVVN</sequence>
<gene>
    <name evidence="19" type="ORF">BRADI_1g19990v3</name>
</gene>
<evidence type="ECO:0000313" key="19">
    <source>
        <dbReference type="EMBL" id="KQK14989.2"/>
    </source>
</evidence>
<dbReference type="AlphaFoldDB" id="A0A0Q3GWX6"/>
<dbReference type="CDD" id="cd00693">
    <property type="entry name" value="secretory_peroxidase"/>
    <property type="match status" value="1"/>
</dbReference>
<evidence type="ECO:0000256" key="2">
    <source>
        <dbReference type="ARBA" id="ARBA00022559"/>
    </source>
</evidence>
<keyword evidence="4 13" id="KW-0479">Metal-binding</keyword>
<evidence type="ECO:0000256" key="4">
    <source>
        <dbReference type="ARBA" id="ARBA00022723"/>
    </source>
</evidence>
<evidence type="ECO:0000256" key="8">
    <source>
        <dbReference type="ARBA" id="ARBA00023157"/>
    </source>
</evidence>
<dbReference type="GO" id="GO:0006950">
    <property type="term" value="P:response to stress"/>
    <property type="evidence" value="ECO:0000318"/>
    <property type="project" value="GO_Central"/>
</dbReference>
<dbReference type="GO" id="GO:0006979">
    <property type="term" value="P:response to oxidative stress"/>
    <property type="evidence" value="ECO:0007669"/>
    <property type="project" value="UniProtKB-UniRule"/>
</dbReference>
<organism evidence="19">
    <name type="scientific">Brachypodium distachyon</name>
    <name type="common">Purple false brome</name>
    <name type="synonym">Trachynia distachya</name>
    <dbReference type="NCBI Taxonomy" id="15368"/>
    <lineage>
        <taxon>Eukaryota</taxon>
        <taxon>Viridiplantae</taxon>
        <taxon>Streptophyta</taxon>
        <taxon>Embryophyta</taxon>
        <taxon>Tracheophyta</taxon>
        <taxon>Spermatophyta</taxon>
        <taxon>Magnoliopsida</taxon>
        <taxon>Liliopsida</taxon>
        <taxon>Poales</taxon>
        <taxon>Poaceae</taxon>
        <taxon>BOP clade</taxon>
        <taxon>Pooideae</taxon>
        <taxon>Stipodae</taxon>
        <taxon>Brachypodieae</taxon>
        <taxon>Brachypodium</taxon>
    </lineage>
</organism>
<evidence type="ECO:0000256" key="10">
    <source>
        <dbReference type="ARBA" id="ARBA00023324"/>
    </source>
</evidence>
<comment type="cofactor">
    <cofactor evidence="13 16">
        <name>heme b</name>
        <dbReference type="ChEBI" id="CHEBI:60344"/>
    </cofactor>
    <text evidence="13 16">Binds 1 heme b (iron(II)-protoporphyrin IX) group per subunit.</text>
</comment>
<feature type="binding site" evidence="13">
    <location>
        <position position="267"/>
    </location>
    <ligand>
        <name>Ca(2+)</name>
        <dbReference type="ChEBI" id="CHEBI:29108"/>
        <label>2</label>
    </ligand>
</feature>
<comment type="subcellular location">
    <subcellularLocation>
        <location evidence="16">Secreted</location>
    </subcellularLocation>
</comment>
<keyword evidence="10 16" id="KW-0376">Hydrogen peroxide</keyword>
<protein>
    <recommendedName>
        <fullName evidence="16">Peroxidase</fullName>
        <ecNumber evidence="16">1.11.1.7</ecNumber>
    </recommendedName>
</protein>
<dbReference type="PROSITE" id="PS00436">
    <property type="entry name" value="PEROXIDASE_2"/>
    <property type="match status" value="1"/>
</dbReference>
<dbReference type="GO" id="GO:0005576">
    <property type="term" value="C:extracellular region"/>
    <property type="evidence" value="ECO:0007669"/>
    <property type="project" value="UniProtKB-SubCell"/>
</dbReference>
<dbReference type="OrthoDB" id="2113341at2759"/>
<evidence type="ECO:0000256" key="15">
    <source>
        <dbReference type="PIRSR" id="PIRSR600823-5"/>
    </source>
</evidence>
<evidence type="ECO:0000256" key="13">
    <source>
        <dbReference type="PIRSR" id="PIRSR600823-3"/>
    </source>
</evidence>
<feature type="chain" id="PRO_5033765884" description="Peroxidase" evidence="16">
    <location>
        <begin position="26"/>
        <end position="351"/>
    </location>
</feature>
<keyword evidence="21" id="KW-1185">Reference proteome</keyword>
<feature type="disulfide bond" evidence="15">
    <location>
        <begin position="212"/>
        <end position="236"/>
    </location>
</feature>
<dbReference type="Proteomes" id="UP000008810">
    <property type="component" value="Chromosome 1"/>
</dbReference>
<dbReference type="PRINTS" id="PR00458">
    <property type="entry name" value="PEROXIDASE"/>
</dbReference>
<feature type="site" description="Transition state stabilizer" evidence="14">
    <location>
        <position position="69"/>
    </location>
</feature>
<feature type="binding site" evidence="13">
    <location>
        <position position="83"/>
    </location>
    <ligand>
        <name>Ca(2+)</name>
        <dbReference type="ChEBI" id="CHEBI:29108"/>
        <label>1</label>
    </ligand>
</feature>
<feature type="disulfide bond" evidence="15">
    <location>
        <begin position="39"/>
        <end position="123"/>
    </location>
</feature>
<evidence type="ECO:0000256" key="12">
    <source>
        <dbReference type="PIRSR" id="PIRSR600823-2"/>
    </source>
</evidence>
<dbReference type="PANTHER" id="PTHR31235">
    <property type="entry name" value="PEROXIDASE 25-RELATED"/>
    <property type="match status" value="1"/>
</dbReference>
<evidence type="ECO:0000259" key="18">
    <source>
        <dbReference type="PROSITE" id="PS50873"/>
    </source>
</evidence>
<feature type="signal peptide" evidence="16">
    <location>
        <begin position="1"/>
        <end position="25"/>
    </location>
</feature>
<keyword evidence="6 16" id="KW-0560">Oxidoreductase</keyword>
<dbReference type="GO" id="GO:0009505">
    <property type="term" value="C:plant-type cell wall"/>
    <property type="evidence" value="ECO:0000318"/>
    <property type="project" value="GO_Central"/>
</dbReference>
<dbReference type="GO" id="GO:0046872">
    <property type="term" value="F:metal ion binding"/>
    <property type="evidence" value="ECO:0007669"/>
    <property type="project" value="UniProtKB-UniRule"/>
</dbReference>
<feature type="active site" description="Proton acceptor" evidence="11">
    <location>
        <position position="73"/>
    </location>
</feature>
<evidence type="ECO:0000256" key="17">
    <source>
        <dbReference type="SAM" id="MobiDB-lite"/>
    </source>
</evidence>
<dbReference type="STRING" id="15368.A0A0Q3GWX6"/>
<feature type="binding site" evidence="13">
    <location>
        <position position="264"/>
    </location>
    <ligand>
        <name>Ca(2+)</name>
        <dbReference type="ChEBI" id="CHEBI:29108"/>
        <label>2</label>
    </ligand>
</feature>